<evidence type="ECO:0000256" key="1">
    <source>
        <dbReference type="SAM" id="MobiDB-lite"/>
    </source>
</evidence>
<reference evidence="2 3" key="1">
    <citation type="submission" date="2024-04" db="EMBL/GenBank/DDBJ databases">
        <title>The reference genome of an endangered Asteraceae, Deinandra increscens subsp. villosa, native to the Central Coast of California.</title>
        <authorList>
            <person name="Guilliams M."/>
            <person name="Hasenstab-Lehman K."/>
            <person name="Meyer R."/>
            <person name="Mcevoy S."/>
        </authorList>
    </citation>
    <scope>NUCLEOTIDE SEQUENCE [LARGE SCALE GENOMIC DNA]</scope>
    <source>
        <tissue evidence="2">Leaf</tissue>
    </source>
</reference>
<feature type="compositionally biased region" description="Polar residues" evidence="1">
    <location>
        <begin position="124"/>
        <end position="133"/>
    </location>
</feature>
<dbReference type="Proteomes" id="UP001408789">
    <property type="component" value="Unassembled WGS sequence"/>
</dbReference>
<feature type="region of interest" description="Disordered" evidence="1">
    <location>
        <begin position="114"/>
        <end position="136"/>
    </location>
</feature>
<gene>
    <name evidence="2" type="ORF">SSX86_026362</name>
</gene>
<dbReference type="InterPro" id="IPR025322">
    <property type="entry name" value="PADRE_dom"/>
</dbReference>
<dbReference type="PANTHER" id="PTHR33052">
    <property type="entry name" value="DUF4228 DOMAIN PROTEIN-RELATED"/>
    <property type="match status" value="1"/>
</dbReference>
<name>A0AAP0CJP6_9ASTR</name>
<comment type="caution">
    <text evidence="2">The sequence shown here is derived from an EMBL/GenBank/DDBJ whole genome shotgun (WGS) entry which is preliminary data.</text>
</comment>
<organism evidence="2 3">
    <name type="scientific">Deinandra increscens subsp. villosa</name>
    <dbReference type="NCBI Taxonomy" id="3103831"/>
    <lineage>
        <taxon>Eukaryota</taxon>
        <taxon>Viridiplantae</taxon>
        <taxon>Streptophyta</taxon>
        <taxon>Embryophyta</taxon>
        <taxon>Tracheophyta</taxon>
        <taxon>Spermatophyta</taxon>
        <taxon>Magnoliopsida</taxon>
        <taxon>eudicotyledons</taxon>
        <taxon>Gunneridae</taxon>
        <taxon>Pentapetalae</taxon>
        <taxon>asterids</taxon>
        <taxon>campanulids</taxon>
        <taxon>Asterales</taxon>
        <taxon>Asteraceae</taxon>
        <taxon>Asteroideae</taxon>
        <taxon>Heliantheae alliance</taxon>
        <taxon>Madieae</taxon>
        <taxon>Madiinae</taxon>
        <taxon>Deinandra</taxon>
    </lineage>
</organism>
<dbReference type="AlphaFoldDB" id="A0AAP0CJP6"/>
<keyword evidence="3" id="KW-1185">Reference proteome</keyword>
<dbReference type="Pfam" id="PF14009">
    <property type="entry name" value="PADRE"/>
    <property type="match status" value="1"/>
</dbReference>
<evidence type="ECO:0000313" key="3">
    <source>
        <dbReference type="Proteomes" id="UP001408789"/>
    </source>
</evidence>
<evidence type="ECO:0000313" key="2">
    <source>
        <dbReference type="EMBL" id="KAK9055280.1"/>
    </source>
</evidence>
<dbReference type="EMBL" id="JBCNJP010000025">
    <property type="protein sequence ID" value="KAK9055280.1"/>
    <property type="molecule type" value="Genomic_DNA"/>
</dbReference>
<proteinExistence type="predicted"/>
<protein>
    <submittedName>
        <fullName evidence="2">Uncharacterized protein</fullName>
    </submittedName>
</protein>
<accession>A0AAP0CJP6</accession>
<sequence length="164" mass="17943">MGARFSCKSSETVVLMPTKIRVVHLDGSLEDYEDPATVDQVVSNFPKHYLCAPIDIIQSGLVPLKLDHQLKPGQIYFMLPNSTLKFNVSPGDLASLTKKLMTIAKTGRCIARSVPASPSASPLCSRQPTSPSHSFERRFGDIIGEESMIKSVRWKPDLGAITEG</sequence>